<keyword evidence="11" id="KW-1185">Reference proteome</keyword>
<evidence type="ECO:0000256" key="3">
    <source>
        <dbReference type="ARBA" id="ARBA00022475"/>
    </source>
</evidence>
<gene>
    <name evidence="10" type="ORF">SAMN04488693_101209</name>
</gene>
<evidence type="ECO:0000256" key="7">
    <source>
        <dbReference type="SAM" id="Phobius"/>
    </source>
</evidence>
<accession>A0A1G8CAY3</accession>
<dbReference type="Proteomes" id="UP000199258">
    <property type="component" value="Unassembled WGS sequence"/>
</dbReference>
<dbReference type="AlphaFoldDB" id="A0A1G8CAY3"/>
<evidence type="ECO:0000256" key="5">
    <source>
        <dbReference type="ARBA" id="ARBA00022989"/>
    </source>
</evidence>
<keyword evidence="6 7" id="KW-0472">Membrane</keyword>
<dbReference type="Pfam" id="PF04239">
    <property type="entry name" value="DUF421"/>
    <property type="match status" value="1"/>
</dbReference>
<dbReference type="GO" id="GO:0005886">
    <property type="term" value="C:plasma membrane"/>
    <property type="evidence" value="ECO:0007669"/>
    <property type="project" value="UniProtKB-SubCell"/>
</dbReference>
<organism evidence="10 11">
    <name type="scientific">Arthrobacter subterraneus</name>
    <dbReference type="NCBI Taxonomy" id="335973"/>
    <lineage>
        <taxon>Bacteria</taxon>
        <taxon>Bacillati</taxon>
        <taxon>Actinomycetota</taxon>
        <taxon>Actinomycetes</taxon>
        <taxon>Micrococcales</taxon>
        <taxon>Micrococcaceae</taxon>
        <taxon>Arthrobacter</taxon>
    </lineage>
</organism>
<sequence>MWFDNWAEVARVLLVGSAAYAVLVLILRVSGKRTLSQLNIFDFVVTVAFGSTLATILLNANVSWAEGAAALGLLAALQYLVAFVSSRWPASRQAITSRPVLLFRDGRIQEPELRRNRLTESELLQAVRMQGNGDLSQIAAIVLETNGKLSIIPAGKYGDGSALGDVVGPEHN</sequence>
<dbReference type="PANTHER" id="PTHR34582">
    <property type="entry name" value="UPF0702 TRANSMEMBRANE PROTEIN YCAP"/>
    <property type="match status" value="1"/>
</dbReference>
<dbReference type="Gene3D" id="3.30.240.20">
    <property type="entry name" value="bsu07140 like domains"/>
    <property type="match status" value="1"/>
</dbReference>
<dbReference type="EMBL" id="FNDT01000001">
    <property type="protein sequence ID" value="SDH42562.1"/>
    <property type="molecule type" value="Genomic_DNA"/>
</dbReference>
<name>A0A1G8CAY3_9MICC</name>
<evidence type="ECO:0000313" key="10">
    <source>
        <dbReference type="EMBL" id="SDH42562.1"/>
    </source>
</evidence>
<comment type="subcellular location">
    <subcellularLocation>
        <location evidence="1">Cell membrane</location>
        <topology evidence="1">Multi-pass membrane protein</topology>
    </subcellularLocation>
</comment>
<dbReference type="Pfam" id="PF20730">
    <property type="entry name" value="YetF_N"/>
    <property type="match status" value="1"/>
</dbReference>
<evidence type="ECO:0000259" key="9">
    <source>
        <dbReference type="Pfam" id="PF20730"/>
    </source>
</evidence>
<evidence type="ECO:0000256" key="4">
    <source>
        <dbReference type="ARBA" id="ARBA00022692"/>
    </source>
</evidence>
<evidence type="ECO:0000313" key="11">
    <source>
        <dbReference type="Proteomes" id="UP000199258"/>
    </source>
</evidence>
<dbReference type="OrthoDB" id="9793799at2"/>
<evidence type="ECO:0000256" key="2">
    <source>
        <dbReference type="ARBA" id="ARBA00006448"/>
    </source>
</evidence>
<feature type="transmembrane region" description="Helical" evidence="7">
    <location>
        <begin position="64"/>
        <end position="84"/>
    </location>
</feature>
<feature type="transmembrane region" description="Helical" evidence="7">
    <location>
        <begin position="6"/>
        <end position="27"/>
    </location>
</feature>
<dbReference type="InterPro" id="IPR048454">
    <property type="entry name" value="YetF_N"/>
</dbReference>
<evidence type="ECO:0000256" key="6">
    <source>
        <dbReference type="ARBA" id="ARBA00023136"/>
    </source>
</evidence>
<feature type="domain" description="YetF C-terminal" evidence="8">
    <location>
        <begin position="88"/>
        <end position="156"/>
    </location>
</feature>
<keyword evidence="4 7" id="KW-0812">Transmembrane</keyword>
<dbReference type="InterPro" id="IPR007353">
    <property type="entry name" value="DUF421"/>
</dbReference>
<proteinExistence type="inferred from homology"/>
<comment type="similarity">
    <text evidence="2">Belongs to the UPF0702 family.</text>
</comment>
<evidence type="ECO:0000259" key="8">
    <source>
        <dbReference type="Pfam" id="PF04239"/>
    </source>
</evidence>
<dbReference type="InterPro" id="IPR023090">
    <property type="entry name" value="UPF0702_alpha/beta_dom_sf"/>
</dbReference>
<keyword evidence="3" id="KW-1003">Cell membrane</keyword>
<protein>
    <recommendedName>
        <fullName evidence="12">DUF421 domain-containing protein</fullName>
    </recommendedName>
</protein>
<feature type="transmembrane region" description="Helical" evidence="7">
    <location>
        <begin position="39"/>
        <end position="58"/>
    </location>
</feature>
<keyword evidence="5 7" id="KW-1133">Transmembrane helix</keyword>
<evidence type="ECO:0000256" key="1">
    <source>
        <dbReference type="ARBA" id="ARBA00004651"/>
    </source>
</evidence>
<reference evidence="10 11" key="1">
    <citation type="submission" date="2016-10" db="EMBL/GenBank/DDBJ databases">
        <authorList>
            <person name="de Groot N.N."/>
        </authorList>
    </citation>
    <scope>NUCLEOTIDE SEQUENCE [LARGE SCALE GENOMIC DNA]</scope>
    <source>
        <strain evidence="10 11">NP_1H</strain>
    </source>
</reference>
<feature type="domain" description="YetF-like N-terminal transmembrane" evidence="9">
    <location>
        <begin position="21"/>
        <end position="84"/>
    </location>
</feature>
<dbReference type="STRING" id="335973.SAMN04488693_101209"/>
<dbReference type="PANTHER" id="PTHR34582:SF6">
    <property type="entry name" value="UPF0702 TRANSMEMBRANE PROTEIN YCAP"/>
    <property type="match status" value="1"/>
</dbReference>
<evidence type="ECO:0008006" key="12">
    <source>
        <dbReference type="Google" id="ProtNLM"/>
    </source>
</evidence>